<dbReference type="InterPro" id="IPR036116">
    <property type="entry name" value="FN3_sf"/>
</dbReference>
<feature type="chain" id="PRO_5032605303" description="Fibronectin type-III domain-containing protein" evidence="1">
    <location>
        <begin position="23"/>
        <end position="120"/>
    </location>
</feature>
<keyword evidence="1" id="KW-0732">Signal</keyword>
<evidence type="ECO:0000313" key="3">
    <source>
        <dbReference type="EMBL" id="VDI77071.1"/>
    </source>
</evidence>
<feature type="domain" description="Fibronectin type-III" evidence="2">
    <location>
        <begin position="26"/>
        <end position="120"/>
    </location>
</feature>
<dbReference type="InterPro" id="IPR003961">
    <property type="entry name" value="FN3_dom"/>
</dbReference>
<dbReference type="SUPFAM" id="SSF49265">
    <property type="entry name" value="Fibronectin type III"/>
    <property type="match status" value="1"/>
</dbReference>
<dbReference type="Proteomes" id="UP000596742">
    <property type="component" value="Unassembled WGS sequence"/>
</dbReference>
<dbReference type="PROSITE" id="PS50853">
    <property type="entry name" value="FN3"/>
    <property type="match status" value="1"/>
</dbReference>
<organism evidence="3 4">
    <name type="scientific">Mytilus galloprovincialis</name>
    <name type="common">Mediterranean mussel</name>
    <dbReference type="NCBI Taxonomy" id="29158"/>
    <lineage>
        <taxon>Eukaryota</taxon>
        <taxon>Metazoa</taxon>
        <taxon>Spiralia</taxon>
        <taxon>Lophotrochozoa</taxon>
        <taxon>Mollusca</taxon>
        <taxon>Bivalvia</taxon>
        <taxon>Autobranchia</taxon>
        <taxon>Pteriomorphia</taxon>
        <taxon>Mytilida</taxon>
        <taxon>Mytiloidea</taxon>
        <taxon>Mytilidae</taxon>
        <taxon>Mytilinae</taxon>
        <taxon>Mytilus</taxon>
    </lineage>
</organism>
<dbReference type="AlphaFoldDB" id="A0A8B6HBF1"/>
<comment type="caution">
    <text evidence="3">The sequence shown here is derived from an EMBL/GenBank/DDBJ whole genome shotgun (WGS) entry which is preliminary data.</text>
</comment>
<protein>
    <recommendedName>
        <fullName evidence="2">Fibronectin type-III domain-containing protein</fullName>
    </recommendedName>
</protein>
<evidence type="ECO:0000259" key="2">
    <source>
        <dbReference type="PROSITE" id="PS50853"/>
    </source>
</evidence>
<evidence type="ECO:0000313" key="4">
    <source>
        <dbReference type="Proteomes" id="UP000596742"/>
    </source>
</evidence>
<accession>A0A8B6HBF1</accession>
<sequence length="120" mass="13540">MELIYILIILSVDFLSVMLVTGKPDPPKDIKIHVIGDEANISWIIPSNQGVTYSRIYLSHSKEGDLYLSSPRKYKDIPVTTSIFEIAKLKMCSTYSVKIQFLGTSGNSESTTQKFWMTSE</sequence>
<dbReference type="InterPro" id="IPR013783">
    <property type="entry name" value="Ig-like_fold"/>
</dbReference>
<name>A0A8B6HBF1_MYTGA</name>
<keyword evidence="4" id="KW-1185">Reference proteome</keyword>
<feature type="signal peptide" evidence="1">
    <location>
        <begin position="1"/>
        <end position="22"/>
    </location>
</feature>
<proteinExistence type="predicted"/>
<dbReference type="Gene3D" id="2.60.40.10">
    <property type="entry name" value="Immunoglobulins"/>
    <property type="match status" value="1"/>
</dbReference>
<evidence type="ECO:0000256" key="1">
    <source>
        <dbReference type="SAM" id="SignalP"/>
    </source>
</evidence>
<dbReference type="EMBL" id="UYJE01009821">
    <property type="protein sequence ID" value="VDI77071.1"/>
    <property type="molecule type" value="Genomic_DNA"/>
</dbReference>
<dbReference type="OrthoDB" id="6198183at2759"/>
<reference evidence="3" key="1">
    <citation type="submission" date="2018-11" db="EMBL/GenBank/DDBJ databases">
        <authorList>
            <person name="Alioto T."/>
            <person name="Alioto T."/>
        </authorList>
    </citation>
    <scope>NUCLEOTIDE SEQUENCE</scope>
</reference>
<gene>
    <name evidence="3" type="ORF">MGAL_10B080074</name>
</gene>